<dbReference type="GO" id="GO:0000290">
    <property type="term" value="P:deadenylation-dependent decapping of nuclear-transcribed mRNA"/>
    <property type="evidence" value="ECO:0007669"/>
    <property type="project" value="InterPro"/>
</dbReference>
<feature type="compositionally biased region" description="Polar residues" evidence="11">
    <location>
        <begin position="440"/>
        <end position="449"/>
    </location>
</feature>
<comment type="similarity">
    <text evidence="3">Belongs to the Nudix hydrolase family. DCP2 subfamily.</text>
</comment>
<gene>
    <name evidence="13" type="ORF">FOB60_000560</name>
</gene>
<dbReference type="PROSITE" id="PS00893">
    <property type="entry name" value="NUDIX_BOX"/>
    <property type="match status" value="1"/>
</dbReference>
<dbReference type="PANTHER" id="PTHR23114">
    <property type="entry name" value="M7GPPPN-MRNA HYDROLASE"/>
    <property type="match status" value="1"/>
</dbReference>
<feature type="compositionally biased region" description="Polar residues" evidence="11">
    <location>
        <begin position="735"/>
        <end position="751"/>
    </location>
</feature>
<protein>
    <submittedName>
        <fullName evidence="13">Dcp2, box A domain family protein</fullName>
    </submittedName>
</protein>
<dbReference type="InterPro" id="IPR020084">
    <property type="entry name" value="NUDIX_hydrolase_CS"/>
</dbReference>
<evidence type="ECO:0000256" key="7">
    <source>
        <dbReference type="ARBA" id="ARBA00022801"/>
    </source>
</evidence>
<evidence type="ECO:0000256" key="10">
    <source>
        <dbReference type="ARBA" id="ARBA00023211"/>
    </source>
</evidence>
<dbReference type="GO" id="GO:0000184">
    <property type="term" value="P:nuclear-transcribed mRNA catabolic process, nonsense-mediated decay"/>
    <property type="evidence" value="ECO:0007669"/>
    <property type="project" value="UniProtKB-KW"/>
</dbReference>
<dbReference type="SUPFAM" id="SSF55811">
    <property type="entry name" value="Nudix"/>
    <property type="match status" value="1"/>
</dbReference>
<feature type="compositionally biased region" description="Low complexity" evidence="11">
    <location>
        <begin position="344"/>
        <end position="362"/>
    </location>
</feature>
<dbReference type="PANTHER" id="PTHR23114:SF17">
    <property type="entry name" value="M7GPPPN-MRNA HYDROLASE"/>
    <property type="match status" value="1"/>
</dbReference>
<keyword evidence="8" id="KW-0694">RNA-binding</keyword>
<evidence type="ECO:0000256" key="4">
    <source>
        <dbReference type="ARBA" id="ARBA00022490"/>
    </source>
</evidence>
<keyword evidence="5" id="KW-0507">mRNA processing</keyword>
<name>A0A8X7NSR1_CANPA</name>
<keyword evidence="6" id="KW-0479">Metal-binding</keyword>
<dbReference type="GO" id="GO:0030145">
    <property type="term" value="F:manganese ion binding"/>
    <property type="evidence" value="ECO:0007669"/>
    <property type="project" value="InterPro"/>
</dbReference>
<dbReference type="GO" id="GO:0003723">
    <property type="term" value="F:RNA binding"/>
    <property type="evidence" value="ECO:0007669"/>
    <property type="project" value="UniProtKB-KW"/>
</dbReference>
<proteinExistence type="inferred from homology"/>
<feature type="region of interest" description="Disordered" evidence="11">
    <location>
        <begin position="877"/>
        <end position="961"/>
    </location>
</feature>
<dbReference type="EMBL" id="JABWAB010000001">
    <property type="protein sequence ID" value="KAF6058978.1"/>
    <property type="molecule type" value="Genomic_DNA"/>
</dbReference>
<feature type="compositionally biased region" description="Low complexity" evidence="11">
    <location>
        <begin position="647"/>
        <end position="672"/>
    </location>
</feature>
<dbReference type="InterPro" id="IPR007722">
    <property type="entry name" value="DCP2_BoxA"/>
</dbReference>
<feature type="compositionally biased region" description="Polar residues" evidence="11">
    <location>
        <begin position="890"/>
        <end position="922"/>
    </location>
</feature>
<dbReference type="InterPro" id="IPR044099">
    <property type="entry name" value="Dcp2_NUDIX"/>
</dbReference>
<keyword evidence="9" id="KW-0866">Nonsense-mediated mRNA decay</keyword>
<feature type="compositionally biased region" description="Low complexity" evidence="11">
    <location>
        <begin position="752"/>
        <end position="769"/>
    </location>
</feature>
<feature type="region of interest" description="Disordered" evidence="11">
    <location>
        <begin position="735"/>
        <end position="771"/>
    </location>
</feature>
<reference evidence="13" key="1">
    <citation type="submission" date="2020-03" db="EMBL/GenBank/DDBJ databases">
        <title>FDA dAtabase for Regulatory Grade micrObial Sequences (FDA-ARGOS): Supporting development and validation of Infectious Disease Dx tests.</title>
        <authorList>
            <person name="Campos J."/>
            <person name="Goldberg B."/>
            <person name="Tallon L."/>
            <person name="Sadzewicz L."/>
            <person name="Vavikolanu K."/>
            <person name="Mehta A."/>
            <person name="Aluvathingal J."/>
            <person name="Nadendla S."/>
            <person name="Nandy P."/>
            <person name="Geyer C."/>
            <person name="Yan Y."/>
            <person name="Sichtig H."/>
        </authorList>
    </citation>
    <scope>NUCLEOTIDE SEQUENCE [LARGE SCALE GENOMIC DNA]</scope>
    <source>
        <strain evidence="13">FDAARGOS_652</strain>
    </source>
</reference>
<dbReference type="PROSITE" id="PS51462">
    <property type="entry name" value="NUDIX"/>
    <property type="match status" value="1"/>
</dbReference>
<evidence type="ECO:0000256" key="5">
    <source>
        <dbReference type="ARBA" id="ARBA00022664"/>
    </source>
</evidence>
<dbReference type="GO" id="GO:0006397">
    <property type="term" value="P:mRNA processing"/>
    <property type="evidence" value="ECO:0007669"/>
    <property type="project" value="UniProtKB-KW"/>
</dbReference>
<dbReference type="AlphaFoldDB" id="A0A8X7NSR1"/>
<comment type="cofactor">
    <cofactor evidence="1">
        <name>Mn(2+)</name>
        <dbReference type="ChEBI" id="CHEBI:29035"/>
    </cofactor>
</comment>
<feature type="domain" description="Nudix hydrolase" evidence="12">
    <location>
        <begin position="99"/>
        <end position="225"/>
    </location>
</feature>
<comment type="subcellular location">
    <subcellularLocation>
        <location evidence="2">Cytoplasm</location>
        <location evidence="2">P-body</location>
    </subcellularLocation>
</comment>
<dbReference type="Pfam" id="PF00293">
    <property type="entry name" value="NUDIX"/>
    <property type="match status" value="1"/>
</dbReference>
<feature type="compositionally biased region" description="Basic and acidic residues" evidence="11">
    <location>
        <begin position="584"/>
        <end position="598"/>
    </location>
</feature>
<feature type="compositionally biased region" description="Polar residues" evidence="11">
    <location>
        <begin position="569"/>
        <end position="580"/>
    </location>
</feature>
<feature type="region of interest" description="Disordered" evidence="11">
    <location>
        <begin position="344"/>
        <end position="372"/>
    </location>
</feature>
<dbReference type="Proteomes" id="UP000590412">
    <property type="component" value="Unassembled WGS sequence"/>
</dbReference>
<evidence type="ECO:0000256" key="2">
    <source>
        <dbReference type="ARBA" id="ARBA00004201"/>
    </source>
</evidence>
<keyword evidence="10" id="KW-0464">Manganese</keyword>
<dbReference type="InterPro" id="IPR000086">
    <property type="entry name" value="NUDIX_hydrolase_dom"/>
</dbReference>
<dbReference type="GO" id="GO:0140933">
    <property type="term" value="F:5'-(N(7)-methylguanosine 5'-triphospho)-[mRNA] hydrolase activity"/>
    <property type="evidence" value="ECO:0007669"/>
    <property type="project" value="InterPro"/>
</dbReference>
<feature type="compositionally biased region" description="Basic and acidic residues" evidence="11">
    <location>
        <begin position="526"/>
        <end position="536"/>
    </location>
</feature>
<keyword evidence="7" id="KW-0378">Hydrolase</keyword>
<keyword evidence="4" id="KW-0963">Cytoplasm</keyword>
<dbReference type="Gene3D" id="3.90.79.10">
    <property type="entry name" value="Nucleoside Triphosphate Pyrophosphohydrolase"/>
    <property type="match status" value="1"/>
</dbReference>
<evidence type="ECO:0000256" key="1">
    <source>
        <dbReference type="ARBA" id="ARBA00001936"/>
    </source>
</evidence>
<evidence type="ECO:0000313" key="13">
    <source>
        <dbReference type="EMBL" id="KAF6058978.1"/>
    </source>
</evidence>
<dbReference type="FunFam" id="3.90.79.10:FF:000045">
    <property type="entry name" value="mRNA-decapping enzyme 2"/>
    <property type="match status" value="1"/>
</dbReference>
<organism evidence="13 14">
    <name type="scientific">Candida parapsilosis</name>
    <name type="common">Yeast</name>
    <dbReference type="NCBI Taxonomy" id="5480"/>
    <lineage>
        <taxon>Eukaryota</taxon>
        <taxon>Fungi</taxon>
        <taxon>Dikarya</taxon>
        <taxon>Ascomycota</taxon>
        <taxon>Saccharomycotina</taxon>
        <taxon>Pichiomycetes</taxon>
        <taxon>Debaryomycetaceae</taxon>
        <taxon>Candida/Lodderomyces clade</taxon>
        <taxon>Candida</taxon>
    </lineage>
</organism>
<feature type="compositionally biased region" description="Basic and acidic residues" evidence="11">
    <location>
        <begin position="607"/>
        <end position="617"/>
    </location>
</feature>
<evidence type="ECO:0000256" key="3">
    <source>
        <dbReference type="ARBA" id="ARBA00005279"/>
    </source>
</evidence>
<dbReference type="SMART" id="SM01125">
    <property type="entry name" value="DCP2"/>
    <property type="match status" value="1"/>
</dbReference>
<dbReference type="SUPFAM" id="SSF140586">
    <property type="entry name" value="Dcp2 domain-like"/>
    <property type="match status" value="1"/>
</dbReference>
<dbReference type="InterPro" id="IPR036189">
    <property type="entry name" value="DCP2_BoxA_sf"/>
</dbReference>
<dbReference type="InterPro" id="IPR015797">
    <property type="entry name" value="NUDIX_hydrolase-like_dom_sf"/>
</dbReference>
<evidence type="ECO:0000259" key="12">
    <source>
        <dbReference type="PROSITE" id="PS51462"/>
    </source>
</evidence>
<comment type="caution">
    <text evidence="13">The sequence shown here is derived from an EMBL/GenBank/DDBJ whole genome shotgun (WGS) entry which is preliminary data.</text>
</comment>
<dbReference type="OrthoDB" id="18996at2759"/>
<feature type="compositionally biased region" description="Basic and acidic residues" evidence="11">
    <location>
        <begin position="391"/>
        <end position="406"/>
    </location>
</feature>
<feature type="region of interest" description="Disordered" evidence="11">
    <location>
        <begin position="391"/>
        <end position="709"/>
    </location>
</feature>
<feature type="compositionally biased region" description="Polar residues" evidence="11">
    <location>
        <begin position="693"/>
        <end position="709"/>
    </location>
</feature>
<sequence>MSIQLRDGLINQSLDRVLEDLLVRFVVNVPEEDLSSIERVFFQVEEAHWFYLDYVRQLDPSLPSMKMKTFASKLLEKCPLIWKWGDPSDALARFGKYKSTIPVRGVALFNKDLTKVLLVKGTESNAWSFPRGKISKDESDVDCAVREAEEEIGFNCSELIDKNDYVERTIKGKNYKIFLVKNVSEDTHFEPVSKYEISQIKWFDIKSVQKKVKSNPNNFFIVATIIKPVMKWVSKNKGVLSEEELMQQAEIKLKKLMGLNKCEENVDAGRELLNILQRAKPASRTEDIPQESTNAETSQTGITPMVNVRLPPHLQNQIPFFTGANYPHAPFFMHPMANSMAQAPHFPQPGFFHPHQQHNQQLPPNPENLSKPITHSKELLSILTTKNEAKKEDVGVVRKSSADSRNIRSRAQQLMSVFPKRKEAAEAKEVKVEKNKAHSRSASPANNGPISILDKKESQSDRSTSNKSTPKDKAASKLSRQQPSNEIEESIRSSYHRQPVVGQKIKLLKRSDNQDSKDLLNLLGGPKKETTGKSDESGAVEPNDVHQIQNVAIFKGNGDANGSKLPETQPATDRAASQQLLGFLHRETPSKASEDGGKKASGIADVLNKETRDHDITPRVVSPTRDFLSLLKKPNITDSRDTSSVEPSPLGSKPSKQQQQQQQPQQHKIQSSTSANKLLSLLGRNPSDGGKGSMNQDIWSSQDKRPSITSPNALASIQKFDREVGSNQATLSNTIASPVSDNWGFSQNEPYQQPQQMQQMQQSQQSQQPELSTTNAYALNDILRNDDAQKSSNLSDMYKAGGNSAQVTQNRVYAPTQEQQENHFDNFEDFEDFEDFDNFNAFNDKYVFEEESLPKTFNNFDVDSDDENIEGHAAMHNKQQTHHFERNQRPQHSQQSYYQSAGSFQQPQELNKATNGGNSGTSKLAEPKFNLSTSTRSTIGLNDQSENPGKGLLALLNRGKS</sequence>
<evidence type="ECO:0000313" key="14">
    <source>
        <dbReference type="Proteomes" id="UP000590412"/>
    </source>
</evidence>
<evidence type="ECO:0000256" key="6">
    <source>
        <dbReference type="ARBA" id="ARBA00022723"/>
    </source>
</evidence>
<evidence type="ECO:0000256" key="9">
    <source>
        <dbReference type="ARBA" id="ARBA00023161"/>
    </source>
</evidence>
<feature type="compositionally biased region" description="Basic and acidic residues" evidence="11">
    <location>
        <begin position="509"/>
        <end position="518"/>
    </location>
</feature>
<evidence type="ECO:0000256" key="8">
    <source>
        <dbReference type="ARBA" id="ARBA00022884"/>
    </source>
</evidence>
<dbReference type="Pfam" id="PF05026">
    <property type="entry name" value="DCP2"/>
    <property type="match status" value="1"/>
</dbReference>
<feature type="compositionally biased region" description="Basic and acidic residues" evidence="11">
    <location>
        <begin position="420"/>
        <end position="436"/>
    </location>
</feature>
<evidence type="ECO:0000256" key="11">
    <source>
        <dbReference type="SAM" id="MobiDB-lite"/>
    </source>
</evidence>
<dbReference type="SMR" id="A0A8X7NSR1"/>
<dbReference type="CDD" id="cd03672">
    <property type="entry name" value="NUDIX_Dcp2p_Nudt20"/>
    <property type="match status" value="1"/>
</dbReference>
<accession>A0A8X7NSR1</accession>
<feature type="compositionally biased region" description="Polar residues" evidence="11">
    <location>
        <begin position="930"/>
        <end position="947"/>
    </location>
</feature>
<dbReference type="GO" id="GO:0000932">
    <property type="term" value="C:P-body"/>
    <property type="evidence" value="ECO:0007669"/>
    <property type="project" value="UniProtKB-SubCell"/>
</dbReference>
<dbReference type="Gene3D" id="1.10.10.1050">
    <property type="entry name" value="Dcp2, box A domain"/>
    <property type="match status" value="1"/>
</dbReference>